<dbReference type="Proteomes" id="UP000093629">
    <property type="component" value="Unassembled WGS sequence"/>
</dbReference>
<protein>
    <submittedName>
        <fullName evidence="6">TetR family transcriptional regulator</fullName>
    </submittedName>
</protein>
<organism evidence="6 7">
    <name type="scientific">Mycobacterium asiaticum</name>
    <dbReference type="NCBI Taxonomy" id="1790"/>
    <lineage>
        <taxon>Bacteria</taxon>
        <taxon>Bacillati</taxon>
        <taxon>Actinomycetota</taxon>
        <taxon>Actinomycetes</taxon>
        <taxon>Mycobacteriales</taxon>
        <taxon>Mycobacteriaceae</taxon>
        <taxon>Mycobacterium</taxon>
    </lineage>
</organism>
<dbReference type="AlphaFoldDB" id="A0A1A3N1I0"/>
<dbReference type="InterPro" id="IPR001647">
    <property type="entry name" value="HTH_TetR"/>
</dbReference>
<sequence>MTAERRREQILDVTHAIVDAEGFHAATPIRIAQQAGINRSLIYQLFGDPAQLFVALVDREAGRAGEQFIEAVSGLGEPSQHNQPLVRAFEGVLAAVDAHTATWRLFLFPPQGAPPVLHERLAQSQTVVREFLQGELLRLDPGLPDPEFSARILYAAGRELLQLRLSDPVTATTERLRTFVQGLRDWRDVGVPSVRDRT</sequence>
<dbReference type="PROSITE" id="PS50977">
    <property type="entry name" value="HTH_TETR_2"/>
    <property type="match status" value="1"/>
</dbReference>
<keyword evidence="3" id="KW-0804">Transcription</keyword>
<comment type="caution">
    <text evidence="6">The sequence shown here is derived from an EMBL/GenBank/DDBJ whole genome shotgun (WGS) entry which is preliminary data.</text>
</comment>
<feature type="DNA-binding region" description="H-T-H motif" evidence="4">
    <location>
        <begin position="27"/>
        <end position="46"/>
    </location>
</feature>
<dbReference type="InterPro" id="IPR050109">
    <property type="entry name" value="HTH-type_TetR-like_transc_reg"/>
</dbReference>
<evidence type="ECO:0000256" key="3">
    <source>
        <dbReference type="ARBA" id="ARBA00023163"/>
    </source>
</evidence>
<keyword evidence="7" id="KW-1185">Reference proteome</keyword>
<dbReference type="GO" id="GO:0003700">
    <property type="term" value="F:DNA-binding transcription factor activity"/>
    <property type="evidence" value="ECO:0007669"/>
    <property type="project" value="TreeGrafter"/>
</dbReference>
<evidence type="ECO:0000256" key="1">
    <source>
        <dbReference type="ARBA" id="ARBA00023015"/>
    </source>
</evidence>
<dbReference type="Pfam" id="PF00440">
    <property type="entry name" value="TetR_N"/>
    <property type="match status" value="1"/>
</dbReference>
<evidence type="ECO:0000259" key="5">
    <source>
        <dbReference type="PROSITE" id="PS50977"/>
    </source>
</evidence>
<evidence type="ECO:0000313" key="7">
    <source>
        <dbReference type="Proteomes" id="UP000093629"/>
    </source>
</evidence>
<dbReference type="InterPro" id="IPR009057">
    <property type="entry name" value="Homeodomain-like_sf"/>
</dbReference>
<dbReference type="OrthoDB" id="4550691at2"/>
<gene>
    <name evidence="6" type="ORF">A5636_06335</name>
</gene>
<dbReference type="PANTHER" id="PTHR30055:SF234">
    <property type="entry name" value="HTH-TYPE TRANSCRIPTIONAL REGULATOR BETI"/>
    <property type="match status" value="1"/>
</dbReference>
<dbReference type="EMBL" id="LZLQ01000088">
    <property type="protein sequence ID" value="OBK15210.1"/>
    <property type="molecule type" value="Genomic_DNA"/>
</dbReference>
<dbReference type="SUPFAM" id="SSF46689">
    <property type="entry name" value="Homeodomain-like"/>
    <property type="match status" value="1"/>
</dbReference>
<accession>A0A1A3N1I0</accession>
<evidence type="ECO:0000313" key="6">
    <source>
        <dbReference type="EMBL" id="OBK15210.1"/>
    </source>
</evidence>
<keyword evidence="2 4" id="KW-0238">DNA-binding</keyword>
<reference evidence="6 7" key="1">
    <citation type="submission" date="2016-06" db="EMBL/GenBank/DDBJ databases">
        <authorList>
            <person name="Kjaerup R.B."/>
            <person name="Dalgaard T.S."/>
            <person name="Juul-Madsen H.R."/>
        </authorList>
    </citation>
    <scope>NUCLEOTIDE SEQUENCE [LARGE SCALE GENOMIC DNA]</scope>
    <source>
        <strain evidence="6 7">1245139.5</strain>
    </source>
</reference>
<dbReference type="PANTHER" id="PTHR30055">
    <property type="entry name" value="HTH-TYPE TRANSCRIPTIONAL REGULATOR RUTR"/>
    <property type="match status" value="1"/>
</dbReference>
<keyword evidence="1" id="KW-0805">Transcription regulation</keyword>
<evidence type="ECO:0000256" key="2">
    <source>
        <dbReference type="ARBA" id="ARBA00023125"/>
    </source>
</evidence>
<evidence type="ECO:0000256" key="4">
    <source>
        <dbReference type="PROSITE-ProRule" id="PRU00335"/>
    </source>
</evidence>
<proteinExistence type="predicted"/>
<name>A0A1A3N1I0_MYCAS</name>
<dbReference type="Gene3D" id="1.10.357.10">
    <property type="entry name" value="Tetracycline Repressor, domain 2"/>
    <property type="match status" value="1"/>
</dbReference>
<dbReference type="GO" id="GO:0000976">
    <property type="term" value="F:transcription cis-regulatory region binding"/>
    <property type="evidence" value="ECO:0007669"/>
    <property type="project" value="TreeGrafter"/>
</dbReference>
<feature type="domain" description="HTH tetR-type" evidence="5">
    <location>
        <begin position="4"/>
        <end position="64"/>
    </location>
</feature>